<dbReference type="PANTHER" id="PTHR43582">
    <property type="entry name" value="LINEARMYCIN RESISTANCE ATP-BINDING PROTEIN LNRL"/>
    <property type="match status" value="1"/>
</dbReference>
<evidence type="ECO:0000313" key="4">
    <source>
        <dbReference type="EMBL" id="EMB33688.1"/>
    </source>
</evidence>
<dbReference type="InterPro" id="IPR027417">
    <property type="entry name" value="P-loop_NTPase"/>
</dbReference>
<dbReference type="InterPro" id="IPR003593">
    <property type="entry name" value="AAA+_ATPase"/>
</dbReference>
<reference evidence="4" key="1">
    <citation type="submission" date="2012-01" db="EMBL/GenBank/DDBJ databases">
        <title>The Genome Sequence of Treponema denticola H-22.</title>
        <authorList>
            <consortium name="The Broad Institute Genome Sequencing Platform"/>
            <person name="Earl A."/>
            <person name="Ward D."/>
            <person name="Feldgarden M."/>
            <person name="Gevers D."/>
            <person name="Blanton J.M."/>
            <person name="Fenno C.J."/>
            <person name="Baranova O.V."/>
            <person name="Mathney J."/>
            <person name="Dewhirst F.E."/>
            <person name="Izard J."/>
            <person name="Young S.K."/>
            <person name="Zeng Q."/>
            <person name="Gargeya S."/>
            <person name="Fitzgerald M."/>
            <person name="Haas B."/>
            <person name="Abouelleil A."/>
            <person name="Alvarado L."/>
            <person name="Arachchi H.M."/>
            <person name="Berlin A."/>
            <person name="Chapman S.B."/>
            <person name="Gearin G."/>
            <person name="Goldberg J."/>
            <person name="Griggs A."/>
            <person name="Gujja S."/>
            <person name="Hansen M."/>
            <person name="Heiman D."/>
            <person name="Howarth C."/>
            <person name="Larimer J."/>
            <person name="Lui A."/>
            <person name="MacDonald P.J.P."/>
            <person name="McCowen C."/>
            <person name="Montmayeur A."/>
            <person name="Murphy C."/>
            <person name="Neiman D."/>
            <person name="Pearson M."/>
            <person name="Priest M."/>
            <person name="Roberts A."/>
            <person name="Saif S."/>
            <person name="Shea T."/>
            <person name="Sisk P."/>
            <person name="Stolte C."/>
            <person name="Sykes S."/>
            <person name="Wortman J."/>
            <person name="Nusbaum C."/>
            <person name="Birren B."/>
        </authorList>
    </citation>
    <scope>NUCLEOTIDE SEQUENCE [LARGE SCALE GENOMIC DNA]</scope>
    <source>
        <strain evidence="4">H-22</strain>
    </source>
</reference>
<dbReference type="PANTHER" id="PTHR43582:SF2">
    <property type="entry name" value="LINEARMYCIN RESISTANCE ATP-BINDING PROTEIN LNRL"/>
    <property type="match status" value="1"/>
</dbReference>
<dbReference type="RefSeq" id="WP_002667684.1">
    <property type="nucleotide sequence ID" value="NZ_CM001795.1"/>
</dbReference>
<keyword evidence="2" id="KW-0067">ATP-binding</keyword>
<dbReference type="AlphaFoldDB" id="A0A0E2E6H1"/>
<evidence type="ECO:0000256" key="2">
    <source>
        <dbReference type="ARBA" id="ARBA00022840"/>
    </source>
</evidence>
<dbReference type="SUPFAM" id="SSF52540">
    <property type="entry name" value="P-loop containing nucleoside triphosphate hydrolases"/>
    <property type="match status" value="1"/>
</dbReference>
<name>A0A0E2E6H1_TREDN</name>
<dbReference type="HOGENOM" id="CLU_000604_1_2_12"/>
<dbReference type="InterPro" id="IPR003439">
    <property type="entry name" value="ABC_transporter-like_ATP-bd"/>
</dbReference>
<dbReference type="Proteomes" id="UP000011705">
    <property type="component" value="Chromosome"/>
</dbReference>
<dbReference type="InterPro" id="IPR017871">
    <property type="entry name" value="ABC_transporter-like_CS"/>
</dbReference>
<keyword evidence="1" id="KW-0547">Nucleotide-binding</keyword>
<dbReference type="PROSITE" id="PS50893">
    <property type="entry name" value="ABC_TRANSPORTER_2"/>
    <property type="match status" value="1"/>
</dbReference>
<dbReference type="PROSITE" id="PS00211">
    <property type="entry name" value="ABC_TRANSPORTER_1"/>
    <property type="match status" value="1"/>
</dbReference>
<feature type="domain" description="ABC transporter" evidence="3">
    <location>
        <begin position="4"/>
        <end position="235"/>
    </location>
</feature>
<dbReference type="EMBL" id="AGDV01000010">
    <property type="protein sequence ID" value="EMB33688.1"/>
    <property type="molecule type" value="Genomic_DNA"/>
</dbReference>
<proteinExistence type="predicted"/>
<evidence type="ECO:0000256" key="1">
    <source>
        <dbReference type="ARBA" id="ARBA00022741"/>
    </source>
</evidence>
<sequence>MKILEVKDVSKKYGKKQVLSGVSFDIEEGDIFGLIGPNGAGKSTLINIITGILDPLNGEVLIGGHSIKKKPIEAKRLIGLVPQELALSEDISAIDNLNFFASLYGLSGKKLKEAVNEALEVVGLTEKKKEKVKKFSGGMKRRLNLAAAIMHKPRLLILDEPTVGIDPQSRNNIFEYLRKVNSQDKTTILYTSHYMEEVEELCKNIFVIDEGREIAYGSLNSVKEKANGTVTIEIKADNINEDLIEKIRLLDGALNVEKEANTLNILYERSKVNLDELIKILQTSGAVIKAIQINELNLGEVFLQLTGKKLRE</sequence>
<dbReference type="GO" id="GO:0016887">
    <property type="term" value="F:ATP hydrolysis activity"/>
    <property type="evidence" value="ECO:0007669"/>
    <property type="project" value="InterPro"/>
</dbReference>
<comment type="caution">
    <text evidence="4">The sequence shown here is derived from an EMBL/GenBank/DDBJ whole genome shotgun (WGS) entry which is preliminary data.</text>
</comment>
<dbReference type="PATRIC" id="fig|999432.5.peg.1110"/>
<dbReference type="Pfam" id="PF00005">
    <property type="entry name" value="ABC_tran"/>
    <property type="match status" value="1"/>
</dbReference>
<evidence type="ECO:0000259" key="3">
    <source>
        <dbReference type="PROSITE" id="PS50893"/>
    </source>
</evidence>
<dbReference type="SMART" id="SM00382">
    <property type="entry name" value="AAA"/>
    <property type="match status" value="1"/>
</dbReference>
<accession>A0A0E2E6H1</accession>
<dbReference type="GO" id="GO:0005524">
    <property type="term" value="F:ATP binding"/>
    <property type="evidence" value="ECO:0007669"/>
    <property type="project" value="UniProtKB-KW"/>
</dbReference>
<dbReference type="Gene3D" id="3.40.50.300">
    <property type="entry name" value="P-loop containing nucleotide triphosphate hydrolases"/>
    <property type="match status" value="1"/>
</dbReference>
<gene>
    <name evidence="4" type="ORF">HMPREF9726_01068</name>
</gene>
<protein>
    <recommendedName>
        <fullName evidence="3">ABC transporter domain-containing protein</fullName>
    </recommendedName>
</protein>
<organism evidence="4">
    <name type="scientific">Treponema denticola H-22</name>
    <dbReference type="NCBI Taxonomy" id="999432"/>
    <lineage>
        <taxon>Bacteria</taxon>
        <taxon>Pseudomonadati</taxon>
        <taxon>Spirochaetota</taxon>
        <taxon>Spirochaetia</taxon>
        <taxon>Spirochaetales</taxon>
        <taxon>Treponemataceae</taxon>
        <taxon>Treponema</taxon>
    </lineage>
</organism>